<evidence type="ECO:0000256" key="1">
    <source>
        <dbReference type="SAM" id="MobiDB-lite"/>
    </source>
</evidence>
<sequence length="245" mass="27195">MRAWFPCLERALETERCVRGFRMHGRGRGEVWMQRVAVDVAVGGYGQVSDTFLGSGMEEMKSKSDSDLPSPSASPSTSTSTLTSVSNLPEPPSLSPFPSPSPSLFTTTRHLTLTLHTTTLTPTVLQHILPHIITHIRVLTIRQKPRGSVHVTTLLELERQLLRNRKLGVGVRRVVVLRQRSTRDDVDARPARGLMWWDGTGPGDGVTEMRREVQDRDWVGDVVCRTGETGVGMYLETRLGGKTGR</sequence>
<protein>
    <submittedName>
        <fullName evidence="2">Uncharacterized protein</fullName>
    </submittedName>
</protein>
<feature type="compositionally biased region" description="Low complexity" evidence="1">
    <location>
        <begin position="67"/>
        <end position="88"/>
    </location>
</feature>
<evidence type="ECO:0000313" key="2">
    <source>
        <dbReference type="EMBL" id="KAF2659740.1"/>
    </source>
</evidence>
<accession>A0A6A6TIM6</accession>
<feature type="region of interest" description="Disordered" evidence="1">
    <location>
        <begin position="57"/>
        <end position="101"/>
    </location>
</feature>
<dbReference type="EMBL" id="MU004304">
    <property type="protein sequence ID" value="KAF2659740.1"/>
    <property type="molecule type" value="Genomic_DNA"/>
</dbReference>
<evidence type="ECO:0000313" key="3">
    <source>
        <dbReference type="Proteomes" id="UP000799324"/>
    </source>
</evidence>
<dbReference type="Proteomes" id="UP000799324">
    <property type="component" value="Unassembled WGS sequence"/>
</dbReference>
<dbReference type="AlphaFoldDB" id="A0A6A6TIM6"/>
<proteinExistence type="predicted"/>
<name>A0A6A6TIM6_9PLEO</name>
<gene>
    <name evidence="2" type="ORF">K491DRAFT_134351</name>
</gene>
<feature type="compositionally biased region" description="Pro residues" evidence="1">
    <location>
        <begin position="89"/>
        <end position="101"/>
    </location>
</feature>
<reference evidence="2" key="1">
    <citation type="journal article" date="2020" name="Stud. Mycol.">
        <title>101 Dothideomycetes genomes: a test case for predicting lifestyles and emergence of pathogens.</title>
        <authorList>
            <person name="Haridas S."/>
            <person name="Albert R."/>
            <person name="Binder M."/>
            <person name="Bloem J."/>
            <person name="Labutti K."/>
            <person name="Salamov A."/>
            <person name="Andreopoulos B."/>
            <person name="Baker S."/>
            <person name="Barry K."/>
            <person name="Bills G."/>
            <person name="Bluhm B."/>
            <person name="Cannon C."/>
            <person name="Castanera R."/>
            <person name="Culley D."/>
            <person name="Daum C."/>
            <person name="Ezra D."/>
            <person name="Gonzalez J."/>
            <person name="Henrissat B."/>
            <person name="Kuo A."/>
            <person name="Liang C."/>
            <person name="Lipzen A."/>
            <person name="Lutzoni F."/>
            <person name="Magnuson J."/>
            <person name="Mondo S."/>
            <person name="Nolan M."/>
            <person name="Ohm R."/>
            <person name="Pangilinan J."/>
            <person name="Park H.-J."/>
            <person name="Ramirez L."/>
            <person name="Alfaro M."/>
            <person name="Sun H."/>
            <person name="Tritt A."/>
            <person name="Yoshinaga Y."/>
            <person name="Zwiers L.-H."/>
            <person name="Turgeon B."/>
            <person name="Goodwin S."/>
            <person name="Spatafora J."/>
            <person name="Crous P."/>
            <person name="Grigoriev I."/>
        </authorList>
    </citation>
    <scope>NUCLEOTIDE SEQUENCE</scope>
    <source>
        <strain evidence="2">CBS 122681</strain>
    </source>
</reference>
<organism evidence="2 3">
    <name type="scientific">Lophiostoma macrostomum CBS 122681</name>
    <dbReference type="NCBI Taxonomy" id="1314788"/>
    <lineage>
        <taxon>Eukaryota</taxon>
        <taxon>Fungi</taxon>
        <taxon>Dikarya</taxon>
        <taxon>Ascomycota</taxon>
        <taxon>Pezizomycotina</taxon>
        <taxon>Dothideomycetes</taxon>
        <taxon>Pleosporomycetidae</taxon>
        <taxon>Pleosporales</taxon>
        <taxon>Lophiostomataceae</taxon>
        <taxon>Lophiostoma</taxon>
    </lineage>
</organism>
<keyword evidence="3" id="KW-1185">Reference proteome</keyword>